<dbReference type="AlphaFoldDB" id="A0A0S4J9E0"/>
<dbReference type="Proteomes" id="UP000051952">
    <property type="component" value="Unassembled WGS sequence"/>
</dbReference>
<organism evidence="1 2">
    <name type="scientific">Bodo saltans</name>
    <name type="common">Flagellated protozoan</name>
    <dbReference type="NCBI Taxonomy" id="75058"/>
    <lineage>
        <taxon>Eukaryota</taxon>
        <taxon>Discoba</taxon>
        <taxon>Euglenozoa</taxon>
        <taxon>Kinetoplastea</taxon>
        <taxon>Metakinetoplastina</taxon>
        <taxon>Eubodonida</taxon>
        <taxon>Bodonidae</taxon>
        <taxon>Bodo</taxon>
    </lineage>
</organism>
<dbReference type="VEuPathDB" id="TriTrypDB:BSAL_94525"/>
<feature type="non-terminal residue" evidence="1">
    <location>
        <position position="131"/>
    </location>
</feature>
<keyword evidence="2" id="KW-1185">Reference proteome</keyword>
<proteinExistence type="predicted"/>
<dbReference type="EMBL" id="CYKH01001383">
    <property type="protein sequence ID" value="CUG86745.1"/>
    <property type="molecule type" value="Genomic_DNA"/>
</dbReference>
<protein>
    <submittedName>
        <fullName evidence="1">GPI-anchored surface protein, putative</fullName>
    </submittedName>
</protein>
<reference evidence="2" key="1">
    <citation type="submission" date="2015-09" db="EMBL/GenBank/DDBJ databases">
        <authorList>
            <consortium name="Pathogen Informatics"/>
        </authorList>
    </citation>
    <scope>NUCLEOTIDE SEQUENCE [LARGE SCALE GENOMIC DNA]</scope>
    <source>
        <strain evidence="2">Lake Konstanz</strain>
    </source>
</reference>
<name>A0A0S4J9E0_BODSA</name>
<sequence>MRQALVVVSRYATTADAARWVANAFYTVAHETDGSPPNRVCALSVQDALVAIARCATTPDGVRWVAQALHSVTRCKSSSSVRDALVAMPESATTPDSVRWVAGAVAKVARGDNAYCTSIVRDALVALSRHA</sequence>
<accession>A0A0S4J9E0</accession>
<gene>
    <name evidence="1" type="ORF">BSAL_94525</name>
</gene>
<evidence type="ECO:0000313" key="2">
    <source>
        <dbReference type="Proteomes" id="UP000051952"/>
    </source>
</evidence>
<evidence type="ECO:0000313" key="1">
    <source>
        <dbReference type="EMBL" id="CUG86745.1"/>
    </source>
</evidence>